<comment type="caution">
    <text evidence="1">The sequence shown here is derived from an EMBL/GenBank/DDBJ whole genome shotgun (WGS) entry which is preliminary data.</text>
</comment>
<accession>A0AAD4T5Z7</accession>
<dbReference type="EMBL" id="JAJJMB010004648">
    <property type="protein sequence ID" value="KAI3942525.1"/>
    <property type="molecule type" value="Genomic_DNA"/>
</dbReference>
<reference evidence="1" key="1">
    <citation type="submission" date="2022-04" db="EMBL/GenBank/DDBJ databases">
        <title>A functionally conserved STORR gene fusion in Papaver species that diverged 16.8 million years ago.</title>
        <authorList>
            <person name="Catania T."/>
        </authorList>
    </citation>
    <scope>NUCLEOTIDE SEQUENCE</scope>
    <source>
        <strain evidence="1">S-188037</strain>
    </source>
</reference>
<name>A0AAD4T5Z7_9MAGN</name>
<dbReference type="Proteomes" id="UP001202328">
    <property type="component" value="Unassembled WGS sequence"/>
</dbReference>
<keyword evidence="2" id="KW-1185">Reference proteome</keyword>
<proteinExistence type="predicted"/>
<gene>
    <name evidence="1" type="ORF">MKW98_013177</name>
</gene>
<sequence length="111" mass="12100">MMQGASIEQKQKFQDNSYMVDKCMNKVHCTAFRAGGERRGKSDGGGGGGRKGGWIEVTVVVVAGVHVKLLLPVPFKHLTTNVLFSMDNFSSTGVFWIQRVAKTTVILCTAH</sequence>
<evidence type="ECO:0000313" key="2">
    <source>
        <dbReference type="Proteomes" id="UP001202328"/>
    </source>
</evidence>
<evidence type="ECO:0000313" key="1">
    <source>
        <dbReference type="EMBL" id="KAI3942525.1"/>
    </source>
</evidence>
<organism evidence="1 2">
    <name type="scientific">Papaver atlanticum</name>
    <dbReference type="NCBI Taxonomy" id="357466"/>
    <lineage>
        <taxon>Eukaryota</taxon>
        <taxon>Viridiplantae</taxon>
        <taxon>Streptophyta</taxon>
        <taxon>Embryophyta</taxon>
        <taxon>Tracheophyta</taxon>
        <taxon>Spermatophyta</taxon>
        <taxon>Magnoliopsida</taxon>
        <taxon>Ranunculales</taxon>
        <taxon>Papaveraceae</taxon>
        <taxon>Papaveroideae</taxon>
        <taxon>Papaver</taxon>
    </lineage>
</organism>
<protein>
    <submittedName>
        <fullName evidence="1">Uncharacterized protein</fullName>
    </submittedName>
</protein>
<dbReference type="AlphaFoldDB" id="A0AAD4T5Z7"/>